<feature type="domain" description="Insertion element IS402-like" evidence="1">
    <location>
        <begin position="11"/>
        <end position="83"/>
    </location>
</feature>
<dbReference type="AlphaFoldDB" id="A0A6J4IXN2"/>
<dbReference type="EMBL" id="CADCTM010000408">
    <property type="protein sequence ID" value="CAA9264566.1"/>
    <property type="molecule type" value="Genomic_DNA"/>
</dbReference>
<sequence>MQLIMPYSSSLTDAEWEILEPLLLQLLPIKKQTRPCNWTKRELLDGMFYQLKNGCNWQDLPKDLPPYSTVYWHYKQWREAGVIVPLMSVLSLFCHSPGRQFPGALSVNQYRLSY</sequence>
<dbReference type="InterPro" id="IPR025161">
    <property type="entry name" value="IS402-like_dom"/>
</dbReference>
<gene>
    <name evidence="2" type="ORF">AVDCRST_MAG92-2637</name>
</gene>
<proteinExistence type="predicted"/>
<evidence type="ECO:0000259" key="1">
    <source>
        <dbReference type="Pfam" id="PF13340"/>
    </source>
</evidence>
<dbReference type="Pfam" id="PF13340">
    <property type="entry name" value="DUF4096"/>
    <property type="match status" value="1"/>
</dbReference>
<reference evidence="2" key="1">
    <citation type="submission" date="2020-02" db="EMBL/GenBank/DDBJ databases">
        <authorList>
            <person name="Meier V. D."/>
        </authorList>
    </citation>
    <scope>NUCLEOTIDE SEQUENCE</scope>
    <source>
        <strain evidence="2">AVDCRST_MAG92</strain>
    </source>
</reference>
<name>A0A6J4IXN2_9CYAN</name>
<protein>
    <recommendedName>
        <fullName evidence="1">Insertion element IS402-like domain-containing protein</fullName>
    </recommendedName>
</protein>
<dbReference type="PANTHER" id="PTHR30007">
    <property type="entry name" value="PHP DOMAIN PROTEIN"/>
    <property type="match status" value="1"/>
</dbReference>
<dbReference type="PANTHER" id="PTHR30007:SF0">
    <property type="entry name" value="TRANSPOSASE"/>
    <property type="match status" value="1"/>
</dbReference>
<evidence type="ECO:0000313" key="2">
    <source>
        <dbReference type="EMBL" id="CAA9264566.1"/>
    </source>
</evidence>
<organism evidence="2">
    <name type="scientific">uncultured Coleofasciculus sp</name>
    <dbReference type="NCBI Taxonomy" id="1267456"/>
    <lineage>
        <taxon>Bacteria</taxon>
        <taxon>Bacillati</taxon>
        <taxon>Cyanobacteriota</taxon>
        <taxon>Cyanophyceae</taxon>
        <taxon>Coleofasciculales</taxon>
        <taxon>Coleofasciculaceae</taxon>
        <taxon>Coleofasciculus</taxon>
        <taxon>environmental samples</taxon>
    </lineage>
</organism>
<accession>A0A6J4IXN2</accession>